<dbReference type="EMBL" id="JADOXO010000299">
    <property type="protein sequence ID" value="KAF9806965.1"/>
    <property type="molecule type" value="Genomic_DNA"/>
</dbReference>
<dbReference type="AlphaFoldDB" id="A0A8H7NWG5"/>
<reference evidence="2" key="2">
    <citation type="journal article" name="Front. Microbiol.">
        <title>Degradative Capacity of Two Strains of Rhodonia placenta: From Phenotype to Genotype.</title>
        <authorList>
            <person name="Kolle M."/>
            <person name="Horta M.A.C."/>
            <person name="Nowrousian M."/>
            <person name="Ohm R.A."/>
            <person name="Benz J.P."/>
            <person name="Pilgard A."/>
        </authorList>
    </citation>
    <scope>NUCLEOTIDE SEQUENCE</scope>
    <source>
        <strain evidence="2">FPRL280</strain>
    </source>
</reference>
<gene>
    <name evidence="2" type="ORF">IEO21_08432</name>
</gene>
<feature type="region of interest" description="Disordered" evidence="1">
    <location>
        <begin position="21"/>
        <end position="44"/>
    </location>
</feature>
<evidence type="ECO:0000256" key="1">
    <source>
        <dbReference type="SAM" id="MobiDB-lite"/>
    </source>
</evidence>
<protein>
    <recommendedName>
        <fullName evidence="4">EF-hand domain-containing protein</fullName>
    </recommendedName>
</protein>
<organism evidence="2 3">
    <name type="scientific">Rhodonia placenta</name>
    <dbReference type="NCBI Taxonomy" id="104341"/>
    <lineage>
        <taxon>Eukaryota</taxon>
        <taxon>Fungi</taxon>
        <taxon>Dikarya</taxon>
        <taxon>Basidiomycota</taxon>
        <taxon>Agaricomycotina</taxon>
        <taxon>Agaricomycetes</taxon>
        <taxon>Polyporales</taxon>
        <taxon>Adustoporiaceae</taxon>
        <taxon>Rhodonia</taxon>
    </lineage>
</organism>
<feature type="compositionally biased region" description="Polar residues" evidence="1">
    <location>
        <begin position="34"/>
        <end position="44"/>
    </location>
</feature>
<evidence type="ECO:0008006" key="4">
    <source>
        <dbReference type="Google" id="ProtNLM"/>
    </source>
</evidence>
<sequence length="1176" mass="132791">MTLPRLLRRLSRKSIDKLSAFDAPVPPVPELSPTPDTLSPTSDVNSERTAVNYFSSPLQSPTSVVSAPEDIVSQSITAAAKVITRHEEESKNDRLLGKLDDKITVVTTATSYLTAVAAPVKAALDAIYKLEEAKKSNDDTVKALYIKMKDMMDVLLQLRDVRDPTLVGPNGLTARPRMQELVEHMAGDIKDCGNACDAYSKVRPVTKVLLGPVWVGRLSKFIDVFAQRRQDFEFALSIHTGRGVDEVNRKMDELKEQTKQFAEMFEHFMKTCIPPGQAQLVDFVQAKGGPQAVLQDEEALRQLSARQSANTSRLATASVSTGRTRHKEYLARITGEAADPKDDFKRLHEELALDPEAVIENNMKLFQPRFEMQQKHLLEEMESIVHRESDRVIDAVNLGPHVKVVDKAWRGSVKARHLALALRDHYQERADKSKNGVHRHHTRGDGDAWALEWISLKRLQPIIDAIDDDASGFITISEVNNFTTSRPVNWSLPQRLAYWSIGWQAFSTVYAHKIEALLGKMFALRNATSGADNGTIREKMAPAFREANCRSVDHYLEVVWSGAIMLTRALQKVHVEDSLLARFQSYIDSEEDRMKNNLEHIKYHIDGMHTLIQVMGLGRIERYLFPMLYLFLKRDLEIIHLCHTKVIQPAELNQSAANITWLLEAVAERHASLEETFREQNLDVAQQFSATSCGLFAFWHDDSALFGREHMRNFPFHDTLLEDWADKPQMPPDAVLNYPLSSEYPYDCATNAVPAFEETKEDMTAEPLIGPVIGPWTGFMVMNDEFPAQPTFRLNVHASSESGRFEASGIAPDGAIFRGTGTVTFPWDSDGPLCTFKMMFDRSCVSVWTLNGSLNDDGETLSGSWGYNSSDRRNVFVFSRTRRAVETTVALFLDISLSRNRALWQFAISSVVERIRKQAAFWRSFKQQRFNRSRYIELMNRRRGFGRHLDSYEDRELERCLRSLSALEARTYETFRLHRLRTTPSYLCGGNILGSRIVCIDCDIANTVDLCDDPRCSLTRVDLERRPDLPSPHLPSHSVFKVRKMLHLKDFGKVDSAAREALKRATATLRDGTDIDPKETENVKDTFICTSCDAKGAVSIGQHRADHALVKCGSSGIGGPSLSIEHRLDVLERRFGAVDHKLAQLDVRLVRVHELLVSMATRDVPSTPLLTTNIRW</sequence>
<evidence type="ECO:0000313" key="3">
    <source>
        <dbReference type="Proteomes" id="UP000639403"/>
    </source>
</evidence>
<dbReference type="Proteomes" id="UP000639403">
    <property type="component" value="Unassembled WGS sequence"/>
</dbReference>
<dbReference type="InterPro" id="IPR018247">
    <property type="entry name" value="EF_Hand_1_Ca_BS"/>
</dbReference>
<proteinExistence type="predicted"/>
<dbReference type="PROSITE" id="PS00018">
    <property type="entry name" value="EF_HAND_1"/>
    <property type="match status" value="1"/>
</dbReference>
<reference evidence="2" key="1">
    <citation type="submission" date="2020-11" db="EMBL/GenBank/DDBJ databases">
        <authorList>
            <person name="Koelle M."/>
            <person name="Horta M.A.C."/>
            <person name="Nowrousian M."/>
            <person name="Ohm R.A."/>
            <person name="Benz P."/>
            <person name="Pilgard A."/>
        </authorList>
    </citation>
    <scope>NUCLEOTIDE SEQUENCE</scope>
    <source>
        <strain evidence="2">FPRL280</strain>
    </source>
</reference>
<comment type="caution">
    <text evidence="2">The sequence shown here is derived from an EMBL/GenBank/DDBJ whole genome shotgun (WGS) entry which is preliminary data.</text>
</comment>
<name>A0A8H7NWG5_9APHY</name>
<accession>A0A8H7NWG5</accession>
<evidence type="ECO:0000313" key="2">
    <source>
        <dbReference type="EMBL" id="KAF9806965.1"/>
    </source>
</evidence>